<reference evidence="1 2" key="1">
    <citation type="submission" date="2021-07" db="EMBL/GenBank/DDBJ databases">
        <authorList>
            <person name="Palmer J.M."/>
        </authorList>
    </citation>
    <scope>NUCLEOTIDE SEQUENCE [LARGE SCALE GENOMIC DNA]</scope>
    <source>
        <strain evidence="1 2">AT_MEX2019</strain>
        <tissue evidence="1">Muscle</tissue>
    </source>
</reference>
<name>A0ABU7CL56_9TELE</name>
<comment type="caution">
    <text evidence="1">The sequence shown here is derived from an EMBL/GenBank/DDBJ whole genome shotgun (WGS) entry which is preliminary data.</text>
</comment>
<keyword evidence="2" id="KW-1185">Reference proteome</keyword>
<accession>A0ABU7CL56</accession>
<dbReference type="Proteomes" id="UP001345963">
    <property type="component" value="Unassembled WGS sequence"/>
</dbReference>
<sequence length="120" mass="12600">MTGRGRVQQIHSLVASGFPGPFFLLLPGTLAVKTSCVIVDVSQDNLQKNSSAFSSSNSALSMSLTRTATTAADSSNLGTVVKSEQEEGAYPVCHLMQELPLKRINAVKTPATLVTSTTTS</sequence>
<gene>
    <name evidence="1" type="ORF">ATANTOWER_030908</name>
</gene>
<evidence type="ECO:0000313" key="1">
    <source>
        <dbReference type="EMBL" id="MED6262955.1"/>
    </source>
</evidence>
<dbReference type="EMBL" id="JAHUTI010096963">
    <property type="protein sequence ID" value="MED6262955.1"/>
    <property type="molecule type" value="Genomic_DNA"/>
</dbReference>
<proteinExistence type="predicted"/>
<protein>
    <submittedName>
        <fullName evidence="1">Uncharacterized protein</fullName>
    </submittedName>
</protein>
<evidence type="ECO:0000313" key="2">
    <source>
        <dbReference type="Proteomes" id="UP001345963"/>
    </source>
</evidence>
<organism evidence="1 2">
    <name type="scientific">Ataeniobius toweri</name>
    <dbReference type="NCBI Taxonomy" id="208326"/>
    <lineage>
        <taxon>Eukaryota</taxon>
        <taxon>Metazoa</taxon>
        <taxon>Chordata</taxon>
        <taxon>Craniata</taxon>
        <taxon>Vertebrata</taxon>
        <taxon>Euteleostomi</taxon>
        <taxon>Actinopterygii</taxon>
        <taxon>Neopterygii</taxon>
        <taxon>Teleostei</taxon>
        <taxon>Neoteleostei</taxon>
        <taxon>Acanthomorphata</taxon>
        <taxon>Ovalentaria</taxon>
        <taxon>Atherinomorphae</taxon>
        <taxon>Cyprinodontiformes</taxon>
        <taxon>Goodeidae</taxon>
        <taxon>Ataeniobius</taxon>
    </lineage>
</organism>